<feature type="domain" description="Arginine dihydrolase ArgZ/ArgE-like C-terminal second subdomain" evidence="1">
    <location>
        <begin position="138"/>
        <end position="352"/>
    </location>
</feature>
<evidence type="ECO:0000313" key="2">
    <source>
        <dbReference type="EMBL" id="NJB67161.1"/>
    </source>
</evidence>
<comment type="caution">
    <text evidence="2">The sequence shown here is derived from an EMBL/GenBank/DDBJ whole genome shotgun (WGS) entry which is preliminary data.</text>
</comment>
<dbReference type="Proteomes" id="UP000580856">
    <property type="component" value="Unassembled WGS sequence"/>
</dbReference>
<accession>A0A846QG01</accession>
<proteinExistence type="predicted"/>
<evidence type="ECO:0000313" key="3">
    <source>
        <dbReference type="Proteomes" id="UP000580856"/>
    </source>
</evidence>
<gene>
    <name evidence="2" type="ORF">GGQ74_000801</name>
</gene>
<organism evidence="2 3">
    <name type="scientific">Desulfobaculum xiamenense</name>
    <dbReference type="NCBI Taxonomy" id="995050"/>
    <lineage>
        <taxon>Bacteria</taxon>
        <taxon>Pseudomonadati</taxon>
        <taxon>Thermodesulfobacteriota</taxon>
        <taxon>Desulfovibrionia</taxon>
        <taxon>Desulfovibrionales</taxon>
        <taxon>Desulfovibrionaceae</taxon>
        <taxon>Desulfobaculum</taxon>
    </lineage>
</organism>
<dbReference type="EMBL" id="JAATJA010000001">
    <property type="protein sequence ID" value="NJB67161.1"/>
    <property type="molecule type" value="Genomic_DNA"/>
</dbReference>
<keyword evidence="3" id="KW-1185">Reference proteome</keyword>
<dbReference type="Gene3D" id="2.40.420.10">
    <property type="entry name" value="conserved putative lor/sdh protein from methanococcus maripaludis s2 domain"/>
    <property type="match status" value="1"/>
</dbReference>
<reference evidence="2 3" key="1">
    <citation type="submission" date="2020-03" db="EMBL/GenBank/DDBJ databases">
        <title>Genomic Encyclopedia of Type Strains, Phase IV (KMG-IV): sequencing the most valuable type-strain genomes for metagenomic binning, comparative biology and taxonomic classification.</title>
        <authorList>
            <person name="Goeker M."/>
        </authorList>
    </citation>
    <scope>NUCLEOTIDE SEQUENCE [LARGE SCALE GENOMIC DNA]</scope>
    <source>
        <strain evidence="2 3">DSM 24233</strain>
    </source>
</reference>
<dbReference type="AlphaFoldDB" id="A0A846QG01"/>
<dbReference type="Gene3D" id="3.40.50.10690">
    <property type="entry name" value="putative lor/sdh protein like domains"/>
    <property type="match status" value="1"/>
</dbReference>
<evidence type="ECO:0000259" key="1">
    <source>
        <dbReference type="Pfam" id="PF21570"/>
    </source>
</evidence>
<dbReference type="Pfam" id="PF21570">
    <property type="entry name" value="ArgZ-like_C_2nd"/>
    <property type="match status" value="1"/>
</dbReference>
<name>A0A846QG01_9BACT</name>
<sequence>MPFALPAYNEPDFAALSGAPLARFEAVITPGVAPDGYHATTIFPEYFQLAPQRWIMPAQSRMDCVVVRRGDELDVVEFRRLAPGDMVCVGRRENGEDGIYVHTDPFGSIENAREKFAFRTRMTRESSFSIDYDELYDLLEFERENGFIVWVLGPAVIFDHDSREALTRLVEAGYVHGLLAGNALATHDLEAAMHSTALGQEIYTRRTAALGHYHHLDALNEVRRLGSMRAAMEHGLVKNGVMRAIHERNIPFVLAGSIRDDGPMPEVVADCYKAQDAMRNVVRQATTVMAMATQLHSIATGNMTPSYTVTGGSIRPVYFYSVDMSEFVVDKLANRGSLSARSILTNVQDFLVTTERGLRKRQH</sequence>
<protein>
    <submittedName>
        <fullName evidence="2">Lysine-ketoglutarate reductase/saccharopine dehydrogenase-like protein (TIGR00300 family)</fullName>
    </submittedName>
</protein>
<dbReference type="RefSeq" id="WP_167940241.1">
    <property type="nucleotide sequence ID" value="NZ_JAATJA010000001.1"/>
</dbReference>
<dbReference type="InterPro" id="IPR048963">
    <property type="entry name" value="ArgZ/ArgE-like_C_2nd"/>
</dbReference>